<name>A0A150P546_SORCE</name>
<sequence length="81" mass="8824">MTADAMQRRAFGSIWLFPSPALTSLFAAYPSGIVHWPLPYSAKPAGFCIARRAMISMASSQPIGSSLPFLRRSGLVRRSLP</sequence>
<evidence type="ECO:0000313" key="2">
    <source>
        <dbReference type="Proteomes" id="UP000075420"/>
    </source>
</evidence>
<comment type="caution">
    <text evidence="1">The sequence shown here is derived from an EMBL/GenBank/DDBJ whole genome shotgun (WGS) entry which is preliminary data.</text>
</comment>
<dbReference type="AlphaFoldDB" id="A0A150P546"/>
<dbReference type="EMBL" id="JELY01003073">
    <property type="protein sequence ID" value="KYF50812.1"/>
    <property type="molecule type" value="Genomic_DNA"/>
</dbReference>
<proteinExistence type="predicted"/>
<accession>A0A150P546</accession>
<dbReference type="Proteomes" id="UP000075420">
    <property type="component" value="Unassembled WGS sequence"/>
</dbReference>
<protein>
    <submittedName>
        <fullName evidence="1">Uncharacterized protein</fullName>
    </submittedName>
</protein>
<organism evidence="1 2">
    <name type="scientific">Sorangium cellulosum</name>
    <name type="common">Polyangium cellulosum</name>
    <dbReference type="NCBI Taxonomy" id="56"/>
    <lineage>
        <taxon>Bacteria</taxon>
        <taxon>Pseudomonadati</taxon>
        <taxon>Myxococcota</taxon>
        <taxon>Polyangia</taxon>
        <taxon>Polyangiales</taxon>
        <taxon>Polyangiaceae</taxon>
        <taxon>Sorangium</taxon>
    </lineage>
</organism>
<evidence type="ECO:0000313" key="1">
    <source>
        <dbReference type="EMBL" id="KYF50812.1"/>
    </source>
</evidence>
<reference evidence="1 2" key="1">
    <citation type="submission" date="2014-02" db="EMBL/GenBank/DDBJ databases">
        <title>The small core and large imbalanced accessory genome model reveals a collaborative survival strategy of Sorangium cellulosum strains in nature.</title>
        <authorList>
            <person name="Han K."/>
            <person name="Peng R."/>
            <person name="Blom J."/>
            <person name="Li Y.-Z."/>
        </authorList>
    </citation>
    <scope>NUCLEOTIDE SEQUENCE [LARGE SCALE GENOMIC DNA]</scope>
    <source>
        <strain evidence="1 2">So0157-25</strain>
    </source>
</reference>
<gene>
    <name evidence="1" type="ORF">BE08_08885</name>
</gene>